<proteinExistence type="predicted"/>
<organism evidence="5 6">
    <name type="scientific">Flavobacterium alkalisoli</name>
    <dbReference type="NCBI Taxonomy" id="2602769"/>
    <lineage>
        <taxon>Bacteria</taxon>
        <taxon>Pseudomonadati</taxon>
        <taxon>Bacteroidota</taxon>
        <taxon>Flavobacteriia</taxon>
        <taxon>Flavobacteriales</taxon>
        <taxon>Flavobacteriaceae</taxon>
        <taxon>Flavobacterium</taxon>
    </lineage>
</organism>
<reference evidence="5 6" key="1">
    <citation type="submission" date="2019-08" db="EMBL/GenBank/DDBJ databases">
        <title>Flavobacterium alkalisoli sp. nov., isolated from rhizosphere soil of Suaeda salsa.</title>
        <authorList>
            <person name="Sun J.-Q."/>
            <person name="Xu L."/>
        </authorList>
    </citation>
    <scope>NUCLEOTIDE SEQUENCE [LARGE SCALE GENOMIC DNA]</scope>
    <source>
        <strain evidence="5 6">XS-5</strain>
    </source>
</reference>
<dbReference type="KEGG" id="fak:FUA48_14990"/>
<keyword evidence="6" id="KW-1185">Reference proteome</keyword>
<evidence type="ECO:0000259" key="4">
    <source>
        <dbReference type="PROSITE" id="PS50835"/>
    </source>
</evidence>
<dbReference type="Pfam" id="PF13573">
    <property type="entry name" value="SprB"/>
    <property type="match status" value="21"/>
</dbReference>
<dbReference type="InterPro" id="IPR025667">
    <property type="entry name" value="SprB_repeat"/>
</dbReference>
<dbReference type="Proteomes" id="UP000321222">
    <property type="component" value="Chromosome"/>
</dbReference>
<dbReference type="PROSITE" id="PS50835">
    <property type="entry name" value="IG_LIKE"/>
    <property type="match status" value="2"/>
</dbReference>
<sequence>MKKLYLLFFLFLCILTRAQTTETFETETAGSTSFTDNGQVFNITSQAQGPFDIQTGYLGTGWNGVSTDNIYIDNDGNADAGIPVEFTISAAGGTSFYLKSMWLYLADNAANITTVSGSVTVTGSLGGSTQFSATSSSGFNTSFGVSNGFTFINIANFGGSNNSSILIDKFTITTTGNIAYVALDAMTWQAAPSCALSASINSQTNVACNGGSNGSLSVTASGGTPNYTYAWSNGSTTTNTSSTTNSIIFLTAGTYSVTITDGNGCTATANATITQPTSALTATTSKTDVSCNGGSNGTASVSVSGGTPSYTYSWAPSGGTNATASGLTAGTYTCTITDVNGCQITRSVTVNQPSAVSASAVVNFNVTCKGSEDGIATASGTGGTPPYIYSWSDGSTSATPAYLTPGTHTVTVYDSNFCYDTATVTITEAATLLSVSPSSQTNVSCNGGANGTASVAASGGTGGYTYDWTPGDPTGDGSASVTGLTAGTWTCTVTDTNGCSESTSITITESSALNLTMASKTNVLCDTGGTASVHEATGGTGNYTYDWTPGNPTGDGTTSISNLSAGTWTCTVTDDLGCSKSVDFTIVNVTGSDIVWGSGSSNTTDDQNGKFANDFSIPGSWKPVYLDGTHTPVQSWTRTTTGTSQGAYWGGLSPIASPSQSDGAAIFDSDYLDNHGVAGNFGGGISPAPNSGRLISPSIDLTGYYNQELYVDLYLYYRNFSITELSVGYSNDGGTTWTDISILQPGIASGDVFNTAKVSYPLTGLTGALDLSDCKLRFTFNGDYYFAMIDDVTVRTGSEELAVNVASQTNNTCYEGTEGAITVNGTGGAAPYSYSWDNGADTASIANLAAGTYNVTITDANGCDAVASVTITEPASGLFAGALVTDALCGNDNGTIDVTVTGGTSPYTYLWNTAATTEDLIDLAAGNYNVTITDANGCNATISNIIVSQTGPTVTIAGTNVTCGGANGMAVANVTGGVPPYTYSWNNGGDVDSITNLTAGTYTVTVTDANLCSNTASVTITEPAPFEIPTAGPSIVYEETFTQNQTYCPGSSNYDNWGVFRSSIDAGATYVSITLSGSSLPGGITCNDPVAVTQIAQALRSGTPLSITGDGNAWNVGTSCDIDCAQEADAVELNVNNFSCSCSGGATIRPCIGNENWGGLGGVTCGASTQTMRVELVKSGVDITNVSCNGGNNGTITLDTTNMTSGVGPYTYTWSPGNPTGQGTNSISGLSAGSYDLTVTDANGCNDSQTYTVTEPAVLTASAVTTAVSCNGSTNGTIDLTVTGGTAPYTFAWSNTATTEDMTGLTAGTYDVTVTDANLCTTTASVTVNEPAVLSASATATDVSCNGGSNGTIDLTVTGGTAPYTYAWSNSVTTEDQTGLSAGTYDVTVTDANGCTTTASVTVNEPAVLSAYISSQTNIACNGGTTGSATVTVTGGTAPYTYLWSNSASTATTTGLAAGTYIVLITDANSCTTNTSVTITQPAAALSASTIATNVSCNGGSNGTIDLTVTGGTAPYTFVWSNSATTEDMTGLTAGTYDVTVTDANGCTTTASATVTEPTTALTASAVTTAVSCNGGSNGTIDLTVTGGTAPYTYAWSNTATTEDMTGLTAGTYDVTVTDANGCTTTASVTVNEPAVLSAYISSQTNIACNGGTTGSATVTVTGGTAPYTYLWSNSASTATTTGLAAGTYIVLITDANSCTTNTSVTITQPAAALSASGVSTNVSCNGGSNGTIDLTVTGGTAPYTYVWSNIATTEDMTGLAAGTYDVTVTDANGCTTTASATVTEPTTALSASGVSTNVSCNGGSNGTIDLTVTGGTAPYTFAWSNTATTEDMTGLTAGTYDVTVTDANGCTTTASATVNEPTVLSASGVATNVSCNGGSNGTIDLTVTGGTAPYGFVWSNTATTEDMTGLSAGTYDVTVTDAKGCTTTASVTVNEPTVLSASISSQTNVLCNGAATGSATVTANGGTASYEYLWSNGATTATVAGLEAGTYNVTVTDANGCSAIATVTIDEPTSLNLTILTSNVTCNGGSNGSATATVSGGVAPYSYSWSDSGVVGANPTTLAAGTYTLTVTDDNGCTIDQTITIDEPDALTASFSSDNVSCPGSSDGTATVTVTGGTAPYEYLWSNSATTASLVGLTDGTYTVTITDDNGCTLIDSVTVVTTPDVTAPVADVATLPTVTVECSVPAGMITAPTATDNCVGTVTATTTDPLTYTAQGTYTITWTYNDGNGNSSTQTQTVIVDDITAPVANVATLPTVTVECSVPAGMITAPTATDNCAGTVTATTTDPLTYTAQGTYTITWTYNDGNGNSSTQTQTVIVDDITAPVADVATLPTITVECSVPAGMITAPTATDNCASTVTATTTDPLTYTAQGTYTITWTYNDGNGNSSTQTQTVIVDDITAPVANVATLPTVTVECNVPAGMITAPTATDNCAGTVTATTTDPLTYTAQGTYTITWTYNDGNGNTTTQIQTVVVDDLTAPVADVTNLPEIVNYCGVMSDEIPVPTATDNCAGVLNATTTDPLDYTEVGTYVITWTYDDGNGNTTSQTQTVTVEESPLNAVTFDDAEFVYNGTVQSINVNNLPAGATVTYATSPETGNDNGAVNAGVYTVTAVVMPQPEAFNCAPVTLTATITIDRATQTITFDAIPVKNLETDVDFQLDATASSGLEVYYTYTYTSPDPAADVSSTGWVTLLTSGEITITAHQDGNENYLPAQEVEQPLVIKSSDASIFTMVVGDVTYDTPQSNIYHLIDCGDNSDSVEVTIVTEVGATVQPGHTFTIQTPQPGIYTATVTVTSEDGVSTETYTVTVERRFDFSDIVVQKFDNVLLVNNNPQNNGGYEFTAYEWYRNGQLVGTEQYYSAGNNSGDMLDPDAEYVVKVTTAQGEVLQTCLGQIFLQHVNSARLYPNPVAFGQKLTIDADLPASELEDMTITVYTLNGALVKEVKSSSRITEIDAPMEEAVYIVMLKSANYSKTFKVIVR</sequence>
<dbReference type="NCBIfam" id="TIGR04183">
    <property type="entry name" value="Por_Secre_tail"/>
    <property type="match status" value="1"/>
</dbReference>
<feature type="domain" description="Ig-like" evidence="4">
    <location>
        <begin position="192"/>
        <end position="274"/>
    </location>
</feature>
<dbReference type="InterPro" id="IPR000601">
    <property type="entry name" value="PKD_dom"/>
</dbReference>
<dbReference type="InterPro" id="IPR022409">
    <property type="entry name" value="PKD/Chitinase_dom"/>
</dbReference>
<evidence type="ECO:0000256" key="2">
    <source>
        <dbReference type="SAM" id="SignalP"/>
    </source>
</evidence>
<dbReference type="RefSeq" id="WP_147584283.1">
    <property type="nucleotide sequence ID" value="NZ_CP042831.1"/>
</dbReference>
<keyword evidence="1 2" id="KW-0732">Signal</keyword>
<dbReference type="PROSITE" id="PS50093">
    <property type="entry name" value="PKD"/>
    <property type="match status" value="1"/>
</dbReference>
<evidence type="ECO:0000259" key="3">
    <source>
        <dbReference type="PROSITE" id="PS50093"/>
    </source>
</evidence>
<dbReference type="InterPro" id="IPR013783">
    <property type="entry name" value="Ig-like_fold"/>
</dbReference>
<feature type="domain" description="PKD" evidence="3">
    <location>
        <begin position="223"/>
        <end position="274"/>
    </location>
</feature>
<feature type="domain" description="Ig-like" evidence="4">
    <location>
        <begin position="276"/>
        <end position="351"/>
    </location>
</feature>
<dbReference type="InterPro" id="IPR026444">
    <property type="entry name" value="Secre_tail"/>
</dbReference>
<dbReference type="Gene3D" id="2.60.40.1080">
    <property type="match status" value="1"/>
</dbReference>
<evidence type="ECO:0000313" key="6">
    <source>
        <dbReference type="Proteomes" id="UP000321222"/>
    </source>
</evidence>
<dbReference type="OrthoDB" id="9805017at2"/>
<gene>
    <name evidence="5" type="ORF">FUA48_14990</name>
</gene>
<dbReference type="SMART" id="SM00089">
    <property type="entry name" value="PKD"/>
    <property type="match status" value="8"/>
</dbReference>
<dbReference type="Gene3D" id="2.60.40.10">
    <property type="entry name" value="Immunoglobulins"/>
    <property type="match status" value="4"/>
</dbReference>
<dbReference type="EMBL" id="CP042831">
    <property type="protein sequence ID" value="QEE50837.1"/>
    <property type="molecule type" value="Genomic_DNA"/>
</dbReference>
<evidence type="ECO:0000256" key="1">
    <source>
        <dbReference type="ARBA" id="ARBA00022729"/>
    </source>
</evidence>
<accession>A0A5B9G1D4</accession>
<dbReference type="InterPro" id="IPR007110">
    <property type="entry name" value="Ig-like_dom"/>
</dbReference>
<name>A0A5B9G1D4_9FLAO</name>
<dbReference type="Pfam" id="PF23237">
    <property type="entry name" value="HYR_4C"/>
    <property type="match status" value="3"/>
</dbReference>
<evidence type="ECO:0000313" key="5">
    <source>
        <dbReference type="EMBL" id="QEE50837.1"/>
    </source>
</evidence>
<protein>
    <submittedName>
        <fullName evidence="5">T9SS type A sorting domain-containing protein</fullName>
    </submittedName>
</protein>
<feature type="signal peptide" evidence="2">
    <location>
        <begin position="1"/>
        <end position="18"/>
    </location>
</feature>
<dbReference type="InterPro" id="IPR057078">
    <property type="entry name" value="HYR-4C"/>
</dbReference>
<dbReference type="Gene3D" id="2.60.40.740">
    <property type="match status" value="18"/>
</dbReference>
<feature type="chain" id="PRO_5022745274" evidence="2">
    <location>
        <begin position="19"/>
        <end position="2980"/>
    </location>
</feature>